<dbReference type="PANTHER" id="PTHR43731">
    <property type="entry name" value="RHOMBOID PROTEASE"/>
    <property type="match status" value="1"/>
</dbReference>
<evidence type="ECO:0000256" key="3">
    <source>
        <dbReference type="ARBA" id="ARBA00022692"/>
    </source>
</evidence>
<evidence type="ECO:0000313" key="9">
    <source>
        <dbReference type="EMBL" id="MBK1818099.1"/>
    </source>
</evidence>
<dbReference type="GO" id="GO:0016020">
    <property type="term" value="C:membrane"/>
    <property type="evidence" value="ECO:0007669"/>
    <property type="project" value="UniProtKB-SubCell"/>
</dbReference>
<dbReference type="Pfam" id="PF01694">
    <property type="entry name" value="Rhomboid"/>
    <property type="match status" value="1"/>
</dbReference>
<feature type="transmembrane region" description="Helical" evidence="7">
    <location>
        <begin position="106"/>
        <end position="125"/>
    </location>
</feature>
<dbReference type="PANTHER" id="PTHR43731:SF14">
    <property type="entry name" value="PRESENILIN-ASSOCIATED RHOMBOID-LIKE PROTEIN, MITOCHONDRIAL"/>
    <property type="match status" value="1"/>
</dbReference>
<feature type="transmembrane region" description="Helical" evidence="7">
    <location>
        <begin position="131"/>
        <end position="149"/>
    </location>
</feature>
<evidence type="ECO:0000256" key="2">
    <source>
        <dbReference type="ARBA" id="ARBA00009045"/>
    </source>
</evidence>
<comment type="subcellular location">
    <subcellularLocation>
        <location evidence="1">Membrane</location>
        <topology evidence="1">Multi-pass membrane protein</topology>
    </subcellularLocation>
</comment>
<evidence type="ECO:0000256" key="7">
    <source>
        <dbReference type="SAM" id="Phobius"/>
    </source>
</evidence>
<dbReference type="GO" id="GO:0006508">
    <property type="term" value="P:proteolysis"/>
    <property type="evidence" value="ECO:0007669"/>
    <property type="project" value="UniProtKB-KW"/>
</dbReference>
<comment type="similarity">
    <text evidence="2">Belongs to the peptidase S54 family.</text>
</comment>
<evidence type="ECO:0000256" key="5">
    <source>
        <dbReference type="ARBA" id="ARBA00022989"/>
    </source>
</evidence>
<dbReference type="SUPFAM" id="SSF144091">
    <property type="entry name" value="Rhomboid-like"/>
    <property type="match status" value="1"/>
</dbReference>
<keyword evidence="4" id="KW-0378">Hydrolase</keyword>
<name>A0A934R6X8_9BACT</name>
<proteinExistence type="inferred from homology"/>
<dbReference type="InterPro" id="IPR022764">
    <property type="entry name" value="Peptidase_S54_rhomboid_dom"/>
</dbReference>
<dbReference type="EMBL" id="JAENIK010000013">
    <property type="protein sequence ID" value="MBK1818099.1"/>
    <property type="molecule type" value="Genomic_DNA"/>
</dbReference>
<feature type="transmembrane region" description="Helical" evidence="7">
    <location>
        <begin position="161"/>
        <end position="182"/>
    </location>
</feature>
<evidence type="ECO:0000313" key="10">
    <source>
        <dbReference type="Proteomes" id="UP000600139"/>
    </source>
</evidence>
<dbReference type="Gene3D" id="1.20.1540.10">
    <property type="entry name" value="Rhomboid-like"/>
    <property type="match status" value="1"/>
</dbReference>
<organism evidence="9 10">
    <name type="scientific">Luteolibacter yonseiensis</name>
    <dbReference type="NCBI Taxonomy" id="1144680"/>
    <lineage>
        <taxon>Bacteria</taxon>
        <taxon>Pseudomonadati</taxon>
        <taxon>Verrucomicrobiota</taxon>
        <taxon>Verrucomicrobiia</taxon>
        <taxon>Verrucomicrobiales</taxon>
        <taxon>Verrucomicrobiaceae</taxon>
        <taxon>Luteolibacter</taxon>
    </lineage>
</organism>
<evidence type="ECO:0000256" key="6">
    <source>
        <dbReference type="ARBA" id="ARBA00023136"/>
    </source>
</evidence>
<dbReference type="Proteomes" id="UP000600139">
    <property type="component" value="Unassembled WGS sequence"/>
</dbReference>
<keyword evidence="6 7" id="KW-0472">Membrane</keyword>
<feature type="transmembrane region" description="Helical" evidence="7">
    <location>
        <begin position="23"/>
        <end position="43"/>
    </location>
</feature>
<feature type="transmembrane region" description="Helical" evidence="7">
    <location>
        <begin position="71"/>
        <end position="94"/>
    </location>
</feature>
<dbReference type="InterPro" id="IPR035952">
    <property type="entry name" value="Rhomboid-like_sf"/>
</dbReference>
<accession>A0A934R6X8</accession>
<keyword evidence="10" id="KW-1185">Reference proteome</keyword>
<sequence>MNSSGAPFANAARNLRQLRSSPASWACVAVVLAIQLVVTAAGGPDQQPAWRWFEWFGLSRGGVLSGRIWQVFSYGLLHGGWIHVVMNSLLILLVGSRVEHMTGQATMMKAVIFGILGGGLGHLTLAPGGQGAPLLVGLSGGCLALLLLTTTLSPQSRMMPLFVSGRVLGFAVLTVELAMALMEPVMGIVGFSHVGHACHFGGGLAGWAYGRWLLRPRVSLKRLRRDRERREAGSIRRLD</sequence>
<protein>
    <submittedName>
        <fullName evidence="9">Rhomboid family intramembrane serine protease</fullName>
    </submittedName>
</protein>
<comment type="caution">
    <text evidence="9">The sequence shown here is derived from an EMBL/GenBank/DDBJ whole genome shotgun (WGS) entry which is preliminary data.</text>
</comment>
<evidence type="ECO:0000256" key="1">
    <source>
        <dbReference type="ARBA" id="ARBA00004141"/>
    </source>
</evidence>
<keyword evidence="9" id="KW-0645">Protease</keyword>
<keyword evidence="3 7" id="KW-0812">Transmembrane</keyword>
<dbReference type="RefSeq" id="WP_200353052.1">
    <property type="nucleotide sequence ID" value="NZ_BAABHZ010000002.1"/>
</dbReference>
<gene>
    <name evidence="9" type="ORF">JIN84_20925</name>
</gene>
<reference evidence="9" key="1">
    <citation type="submission" date="2021-01" db="EMBL/GenBank/DDBJ databases">
        <title>Modified the classification status of verrucomicrobia.</title>
        <authorList>
            <person name="Feng X."/>
        </authorList>
    </citation>
    <scope>NUCLEOTIDE SEQUENCE</scope>
    <source>
        <strain evidence="9">JCM 18052</strain>
    </source>
</reference>
<feature type="transmembrane region" description="Helical" evidence="7">
    <location>
        <begin position="194"/>
        <end position="214"/>
    </location>
</feature>
<evidence type="ECO:0000259" key="8">
    <source>
        <dbReference type="Pfam" id="PF01694"/>
    </source>
</evidence>
<evidence type="ECO:0000256" key="4">
    <source>
        <dbReference type="ARBA" id="ARBA00022801"/>
    </source>
</evidence>
<feature type="domain" description="Peptidase S54 rhomboid" evidence="8">
    <location>
        <begin position="66"/>
        <end position="215"/>
    </location>
</feature>
<dbReference type="AlphaFoldDB" id="A0A934R6X8"/>
<dbReference type="InterPro" id="IPR050925">
    <property type="entry name" value="Rhomboid_protease_S54"/>
</dbReference>
<keyword evidence="5 7" id="KW-1133">Transmembrane helix</keyword>
<dbReference type="GO" id="GO:0004252">
    <property type="term" value="F:serine-type endopeptidase activity"/>
    <property type="evidence" value="ECO:0007669"/>
    <property type="project" value="InterPro"/>
</dbReference>